<reference evidence="2" key="2">
    <citation type="journal article" date="2021" name="PeerJ">
        <title>Extensive microbial diversity within the chicken gut microbiome revealed by metagenomics and culture.</title>
        <authorList>
            <person name="Gilroy R."/>
            <person name="Ravi A."/>
            <person name="Getino M."/>
            <person name="Pursley I."/>
            <person name="Horton D.L."/>
            <person name="Alikhan N.F."/>
            <person name="Baker D."/>
            <person name="Gharbi K."/>
            <person name="Hall N."/>
            <person name="Watson M."/>
            <person name="Adriaenssens E.M."/>
            <person name="Foster-Nyarko E."/>
            <person name="Jarju S."/>
            <person name="Secka A."/>
            <person name="Antonio M."/>
            <person name="Oren A."/>
            <person name="Chaudhuri R.R."/>
            <person name="La Ragione R."/>
            <person name="Hildebrand F."/>
            <person name="Pallen M.J."/>
        </authorList>
    </citation>
    <scope>NUCLEOTIDE SEQUENCE</scope>
    <source>
        <strain evidence="2">CHK181-108</strain>
    </source>
</reference>
<organism evidence="2 3">
    <name type="scientific">Candidatus Ornithomonoglobus intestinigallinarum</name>
    <dbReference type="NCBI Taxonomy" id="2840894"/>
    <lineage>
        <taxon>Bacteria</taxon>
        <taxon>Bacillati</taxon>
        <taxon>Bacillota</taxon>
        <taxon>Clostridia</taxon>
        <taxon>Candidatus Ornithomonoglobus</taxon>
    </lineage>
</organism>
<evidence type="ECO:0000313" key="3">
    <source>
        <dbReference type="Proteomes" id="UP000824165"/>
    </source>
</evidence>
<dbReference type="Gene3D" id="1.10.260.40">
    <property type="entry name" value="lambda repressor-like DNA-binding domains"/>
    <property type="match status" value="1"/>
</dbReference>
<dbReference type="SUPFAM" id="SSF47413">
    <property type="entry name" value="lambda repressor-like DNA-binding domains"/>
    <property type="match status" value="1"/>
</dbReference>
<proteinExistence type="predicted"/>
<dbReference type="GO" id="GO:0003677">
    <property type="term" value="F:DNA binding"/>
    <property type="evidence" value="ECO:0007669"/>
    <property type="project" value="InterPro"/>
</dbReference>
<evidence type="ECO:0000259" key="1">
    <source>
        <dbReference type="PROSITE" id="PS50943"/>
    </source>
</evidence>
<dbReference type="CDD" id="cd00093">
    <property type="entry name" value="HTH_XRE"/>
    <property type="match status" value="1"/>
</dbReference>
<dbReference type="InterPro" id="IPR010982">
    <property type="entry name" value="Lambda_DNA-bd_dom_sf"/>
</dbReference>
<dbReference type="Proteomes" id="UP000824165">
    <property type="component" value="Unassembled WGS sequence"/>
</dbReference>
<name>A0A9D1H439_9FIRM</name>
<gene>
    <name evidence="2" type="ORF">IAA60_09840</name>
</gene>
<accession>A0A9D1H439</accession>
<feature type="domain" description="HTH cro/C1-type" evidence="1">
    <location>
        <begin position="59"/>
        <end position="113"/>
    </location>
</feature>
<dbReference type="PROSITE" id="PS50943">
    <property type="entry name" value="HTH_CROC1"/>
    <property type="match status" value="1"/>
</dbReference>
<dbReference type="SMART" id="SM00530">
    <property type="entry name" value="HTH_XRE"/>
    <property type="match status" value="1"/>
</dbReference>
<evidence type="ECO:0000313" key="2">
    <source>
        <dbReference type="EMBL" id="HIT86185.1"/>
    </source>
</evidence>
<sequence>MIKDKEYKKAIAVAREYAADLNERGEAAVGGDALEFMHSIMTPEEIAESNLRVDLIGELIEARREKGLSQKKLEELSGVKQPVIARLEKGTTSPRLSTVLKLLVPLGKTLAIVPLDSKNKAEK</sequence>
<reference evidence="2" key="1">
    <citation type="submission" date="2020-10" db="EMBL/GenBank/DDBJ databases">
        <authorList>
            <person name="Gilroy R."/>
        </authorList>
    </citation>
    <scope>NUCLEOTIDE SEQUENCE</scope>
    <source>
        <strain evidence="2">CHK181-108</strain>
    </source>
</reference>
<dbReference type="Pfam" id="PF01381">
    <property type="entry name" value="HTH_3"/>
    <property type="match status" value="1"/>
</dbReference>
<dbReference type="InterPro" id="IPR001387">
    <property type="entry name" value="Cro/C1-type_HTH"/>
</dbReference>
<comment type="caution">
    <text evidence="2">The sequence shown here is derived from an EMBL/GenBank/DDBJ whole genome shotgun (WGS) entry which is preliminary data.</text>
</comment>
<dbReference type="EMBL" id="DVLU01000104">
    <property type="protein sequence ID" value="HIT86185.1"/>
    <property type="molecule type" value="Genomic_DNA"/>
</dbReference>
<protein>
    <submittedName>
        <fullName evidence="2">Helix-turn-helix domain-containing protein</fullName>
    </submittedName>
</protein>
<dbReference type="AlphaFoldDB" id="A0A9D1H439"/>